<dbReference type="PRINTS" id="PR00480">
    <property type="entry name" value="ASTACIN"/>
</dbReference>
<keyword evidence="4 9" id="KW-0378">Hydrolase</keyword>
<dbReference type="Pfam" id="PF01400">
    <property type="entry name" value="Astacin"/>
    <property type="match status" value="1"/>
</dbReference>
<keyword evidence="11" id="KW-1185">Reference proteome</keyword>
<sequence length="401" mass="46714">MLKSYISNFLLCYIFLFLFENCLFIPNDKITNTLDFSQAKEISKRGIKDMNELKLDLPIKYHVIPGANKKMIEKVLKYISKETCIKFEEEEEFFTTEGFLFILDTESKVSDGPTLKNMSQPIPFNKKCNRSFGCLLNLVGHALGLGYTHNRPDRDKFIRIYRNNFEFYEYEIFKKKPQQNVLTFNTTYDYGSLMHEGQTFMSMGKKVIISSNTVPYYNFMMGQRYHFSFNDIKILNYYYCSDKCENKKKIKCYNGGYPDPNKCNKCKCPNGYSSKKSCSGKNKPSKKCGKTMLKATHKLNFIEASGKTKCTYHIKAEKDKHIRFTIENVNTTISRPCFQKMGLEVKFLRDKGAVGLCLCGNYEKLELITQDNHLMVEYKGKSKKHGFKISYREMTYTGIKV</sequence>
<comment type="cofactor">
    <cofactor evidence="9">
        <name>Zn(2+)</name>
        <dbReference type="ChEBI" id="CHEBI:29105"/>
    </cofactor>
    <text evidence="9">Binds 1 zinc ion per subunit.</text>
</comment>
<dbReference type="GO" id="GO:0004222">
    <property type="term" value="F:metalloendopeptidase activity"/>
    <property type="evidence" value="ECO:0007669"/>
    <property type="project" value="UniProtKB-UniRule"/>
</dbReference>
<keyword evidence="1" id="KW-0245">EGF-like domain</keyword>
<evidence type="ECO:0000313" key="11">
    <source>
        <dbReference type="Proteomes" id="UP000035681"/>
    </source>
</evidence>
<dbReference type="Pfam" id="PF00431">
    <property type="entry name" value="CUB"/>
    <property type="match status" value="1"/>
</dbReference>
<dbReference type="InterPro" id="IPR024079">
    <property type="entry name" value="MetalloPept_cat_dom_sf"/>
</dbReference>
<evidence type="ECO:0000256" key="9">
    <source>
        <dbReference type="RuleBase" id="RU361183"/>
    </source>
</evidence>
<protein>
    <recommendedName>
        <fullName evidence="9">Metalloendopeptidase</fullName>
        <ecNumber evidence="9">3.4.24.-</ecNumber>
    </recommendedName>
</protein>
<feature type="chain" id="PRO_5005120616" description="Metalloendopeptidase" evidence="9">
    <location>
        <begin position="25"/>
        <end position="401"/>
    </location>
</feature>
<keyword evidence="6 9" id="KW-0482">Metalloprotease</keyword>
<evidence type="ECO:0000256" key="7">
    <source>
        <dbReference type="ARBA" id="ARBA00023157"/>
    </source>
</evidence>
<name>A0A0K0DZB0_STRER</name>
<dbReference type="PANTHER" id="PTHR10127">
    <property type="entry name" value="DISCOIDIN, CUB, EGF, LAMININ , AND ZINC METALLOPROTEASE DOMAIN CONTAINING"/>
    <property type="match status" value="1"/>
</dbReference>
<accession>A0A0K0DZB0</accession>
<proteinExistence type="predicted"/>
<evidence type="ECO:0000256" key="2">
    <source>
        <dbReference type="ARBA" id="ARBA00022670"/>
    </source>
</evidence>
<dbReference type="Proteomes" id="UP000035681">
    <property type="component" value="Unplaced"/>
</dbReference>
<evidence type="ECO:0000256" key="6">
    <source>
        <dbReference type="ARBA" id="ARBA00023049"/>
    </source>
</evidence>
<dbReference type="InterPro" id="IPR001506">
    <property type="entry name" value="Peptidase_M12A"/>
</dbReference>
<dbReference type="WBParaSite" id="SSTP_0000257600.1">
    <property type="protein sequence ID" value="SSTP_0000257600.1"/>
    <property type="gene ID" value="SSTP_0000257600"/>
</dbReference>
<evidence type="ECO:0000256" key="4">
    <source>
        <dbReference type="ARBA" id="ARBA00022801"/>
    </source>
</evidence>
<dbReference type="PANTHER" id="PTHR10127:SF802">
    <property type="entry name" value="ZINC METALLOPROTEINASE NAS-10"/>
    <property type="match status" value="1"/>
</dbReference>
<dbReference type="Gene3D" id="2.60.120.290">
    <property type="entry name" value="Spermadhesin, CUB domain"/>
    <property type="match status" value="1"/>
</dbReference>
<keyword evidence="9" id="KW-0732">Signal</keyword>
<feature type="domain" description="Peptidase M12A" evidence="10">
    <location>
        <begin position="45"/>
        <end position="241"/>
    </location>
</feature>
<evidence type="ECO:0000259" key="10">
    <source>
        <dbReference type="PROSITE" id="PS51864"/>
    </source>
</evidence>
<feature type="signal peptide" evidence="9">
    <location>
        <begin position="1"/>
        <end position="24"/>
    </location>
</feature>
<evidence type="ECO:0000256" key="8">
    <source>
        <dbReference type="PROSITE-ProRule" id="PRU01211"/>
    </source>
</evidence>
<dbReference type="InterPro" id="IPR006026">
    <property type="entry name" value="Peptidase_Metallo"/>
</dbReference>
<evidence type="ECO:0000256" key="5">
    <source>
        <dbReference type="ARBA" id="ARBA00022833"/>
    </source>
</evidence>
<dbReference type="SMART" id="SM00235">
    <property type="entry name" value="ZnMc"/>
    <property type="match status" value="1"/>
</dbReference>
<reference evidence="12" key="1">
    <citation type="submission" date="2015-08" db="UniProtKB">
        <authorList>
            <consortium name="WormBaseParasite"/>
        </authorList>
    </citation>
    <scope>IDENTIFICATION</scope>
</reference>
<dbReference type="SUPFAM" id="SSF49854">
    <property type="entry name" value="Spermadhesin, CUB domain"/>
    <property type="match status" value="1"/>
</dbReference>
<organism evidence="12">
    <name type="scientific">Strongyloides stercoralis</name>
    <name type="common">Threadworm</name>
    <dbReference type="NCBI Taxonomy" id="6248"/>
    <lineage>
        <taxon>Eukaryota</taxon>
        <taxon>Metazoa</taxon>
        <taxon>Ecdysozoa</taxon>
        <taxon>Nematoda</taxon>
        <taxon>Chromadorea</taxon>
        <taxon>Rhabditida</taxon>
        <taxon>Tylenchina</taxon>
        <taxon>Panagrolaimomorpha</taxon>
        <taxon>Strongyloidoidea</taxon>
        <taxon>Strongyloididae</taxon>
        <taxon>Strongyloides</taxon>
    </lineage>
</organism>
<dbReference type="InterPro" id="IPR035914">
    <property type="entry name" value="Sperma_CUB_dom_sf"/>
</dbReference>
<keyword evidence="3 9" id="KW-0479">Metal-binding</keyword>
<dbReference type="InterPro" id="IPR000859">
    <property type="entry name" value="CUB_dom"/>
</dbReference>
<dbReference type="WBParaSite" id="TCONS_00008060.p1">
    <property type="protein sequence ID" value="TCONS_00008060.p1"/>
    <property type="gene ID" value="XLOC_006057"/>
</dbReference>
<dbReference type="SUPFAM" id="SSF55486">
    <property type="entry name" value="Metalloproteases ('zincins'), catalytic domain"/>
    <property type="match status" value="1"/>
</dbReference>
<dbReference type="Gene3D" id="3.40.390.10">
    <property type="entry name" value="Collagenase (Catalytic Domain)"/>
    <property type="match status" value="1"/>
</dbReference>
<dbReference type="AlphaFoldDB" id="A0A0K0DZB0"/>
<dbReference type="GO" id="GO:0008270">
    <property type="term" value="F:zinc ion binding"/>
    <property type="evidence" value="ECO:0007669"/>
    <property type="project" value="InterPro"/>
</dbReference>
<evidence type="ECO:0000256" key="1">
    <source>
        <dbReference type="ARBA" id="ARBA00022536"/>
    </source>
</evidence>
<comment type="caution">
    <text evidence="8">Lacks conserved residue(s) required for the propagation of feature annotation.</text>
</comment>
<dbReference type="GO" id="GO:0006508">
    <property type="term" value="P:proteolysis"/>
    <property type="evidence" value="ECO:0007669"/>
    <property type="project" value="UniProtKB-KW"/>
</dbReference>
<dbReference type="PROSITE" id="PS51864">
    <property type="entry name" value="ASTACIN"/>
    <property type="match status" value="1"/>
</dbReference>
<dbReference type="EC" id="3.4.24.-" evidence="9"/>
<evidence type="ECO:0000256" key="3">
    <source>
        <dbReference type="ARBA" id="ARBA00022723"/>
    </source>
</evidence>
<keyword evidence="5 9" id="KW-0862">Zinc</keyword>
<keyword evidence="2 9" id="KW-0645">Protease</keyword>
<evidence type="ECO:0000313" key="12">
    <source>
        <dbReference type="WBParaSite" id="SSTP_0000257600.1"/>
    </source>
</evidence>
<keyword evidence="7" id="KW-1015">Disulfide bond</keyword>